<reference evidence="5" key="1">
    <citation type="submission" date="2020-08" db="EMBL/GenBank/DDBJ databases">
        <title>Genome public.</title>
        <authorList>
            <person name="Liu C."/>
            <person name="Sun Q."/>
        </authorList>
    </citation>
    <scope>NUCLEOTIDE SEQUENCE</scope>
    <source>
        <strain evidence="5">NSJ-52</strain>
    </source>
</reference>
<keyword evidence="3 4" id="KW-0406">Ion transport</keyword>
<dbReference type="Gene3D" id="3.30.2320.30">
    <property type="entry name" value="ATP synthase, E subunit, C-terminal"/>
    <property type="match status" value="1"/>
</dbReference>
<dbReference type="InterPro" id="IPR002842">
    <property type="entry name" value="ATPase_V1_Esu"/>
</dbReference>
<evidence type="ECO:0000256" key="3">
    <source>
        <dbReference type="ARBA" id="ARBA00023065"/>
    </source>
</evidence>
<dbReference type="GO" id="GO:0046961">
    <property type="term" value="F:proton-transporting ATPase activity, rotational mechanism"/>
    <property type="evidence" value="ECO:0007669"/>
    <property type="project" value="InterPro"/>
</dbReference>
<evidence type="ECO:0000313" key="5">
    <source>
        <dbReference type="EMBL" id="MBC5738109.1"/>
    </source>
</evidence>
<keyword evidence="4" id="KW-0375">Hydrogen ion transport</keyword>
<accession>A0A8J6MDR6</accession>
<dbReference type="AlphaFoldDB" id="A0A8J6MDR6"/>
<evidence type="ECO:0000313" key="6">
    <source>
        <dbReference type="Proteomes" id="UP000607645"/>
    </source>
</evidence>
<dbReference type="EMBL" id="JACOPQ010000012">
    <property type="protein sequence ID" value="MBC5738109.1"/>
    <property type="molecule type" value="Genomic_DNA"/>
</dbReference>
<dbReference type="InterPro" id="IPR038495">
    <property type="entry name" value="ATPase_E_C"/>
</dbReference>
<proteinExistence type="inferred from homology"/>
<organism evidence="5 6">
    <name type="scientific">Lawsonibacter faecis</name>
    <dbReference type="NCBI Taxonomy" id="2763052"/>
    <lineage>
        <taxon>Bacteria</taxon>
        <taxon>Bacillati</taxon>
        <taxon>Bacillota</taxon>
        <taxon>Clostridia</taxon>
        <taxon>Eubacteriales</taxon>
        <taxon>Oscillospiraceae</taxon>
        <taxon>Lawsonibacter</taxon>
    </lineage>
</organism>
<comment type="function">
    <text evidence="4">Produces ATP from ADP in the presence of a proton gradient across the membrane.</text>
</comment>
<keyword evidence="6" id="KW-1185">Reference proteome</keyword>
<dbReference type="Pfam" id="PF01991">
    <property type="entry name" value="vATP-synt_E"/>
    <property type="match status" value="1"/>
</dbReference>
<dbReference type="GO" id="GO:0046933">
    <property type="term" value="F:proton-transporting ATP synthase activity, rotational mechanism"/>
    <property type="evidence" value="ECO:0007669"/>
    <property type="project" value="UniProtKB-UniRule"/>
</dbReference>
<dbReference type="RefSeq" id="WP_186919893.1">
    <property type="nucleotide sequence ID" value="NZ_JACOPQ010000012.1"/>
</dbReference>
<name>A0A8J6MDR6_9FIRM</name>
<dbReference type="HAMAP" id="MF_00311">
    <property type="entry name" value="ATP_synth_E_arch"/>
    <property type="match status" value="1"/>
</dbReference>
<evidence type="ECO:0000256" key="2">
    <source>
        <dbReference type="ARBA" id="ARBA00022448"/>
    </source>
</evidence>
<evidence type="ECO:0000256" key="1">
    <source>
        <dbReference type="ARBA" id="ARBA00005901"/>
    </source>
</evidence>
<sequence>MNGIEKITERIEGDAQREIDAVLNAARAEAEGITQRYQAQAGRERADLVARGEKAAAERVERLGSVAQLEARKLALAAKQEMLDRAFELALQKLCTLPDEEYIDLLAALTVKAAQSGKEQVIFSRKDRSRVGKAVVTRANEMLAKQVAPKLPDELADTKAGAILDRVVTGASAILAGTGMLTLAEETRPIRGGVILSDGDVEVNCTFETLVRLQREAMSGEVAKALFD</sequence>
<dbReference type="Proteomes" id="UP000607645">
    <property type="component" value="Unassembled WGS sequence"/>
</dbReference>
<dbReference type="SUPFAM" id="SSF160527">
    <property type="entry name" value="V-type ATPase subunit E-like"/>
    <property type="match status" value="1"/>
</dbReference>
<keyword evidence="2 4" id="KW-0813">Transport</keyword>
<comment type="similarity">
    <text evidence="1 4">Belongs to the V-ATPase E subunit family.</text>
</comment>
<dbReference type="GO" id="GO:0005524">
    <property type="term" value="F:ATP binding"/>
    <property type="evidence" value="ECO:0007669"/>
    <property type="project" value="UniProtKB-UniRule"/>
</dbReference>
<protein>
    <recommendedName>
        <fullName evidence="4">V-type proton ATPase subunit E</fullName>
    </recommendedName>
    <alternativeName>
        <fullName evidence="4">V-ATPase subunit E</fullName>
    </alternativeName>
</protein>
<dbReference type="GO" id="GO:0033178">
    <property type="term" value="C:proton-transporting two-sector ATPase complex, catalytic domain"/>
    <property type="evidence" value="ECO:0007669"/>
    <property type="project" value="InterPro"/>
</dbReference>
<evidence type="ECO:0000256" key="4">
    <source>
        <dbReference type="HAMAP-Rule" id="MF_00311"/>
    </source>
</evidence>
<comment type="caution">
    <text evidence="5">The sequence shown here is derived from an EMBL/GenBank/DDBJ whole genome shotgun (WGS) entry which is preliminary data.</text>
</comment>
<keyword evidence="4" id="KW-0066">ATP synthesis</keyword>
<gene>
    <name evidence="4" type="primary">atpE</name>
    <name evidence="5" type="ORF">H8S62_13940</name>
</gene>
<dbReference type="GO" id="GO:0042777">
    <property type="term" value="P:proton motive force-driven plasma membrane ATP synthesis"/>
    <property type="evidence" value="ECO:0007669"/>
    <property type="project" value="UniProtKB-UniRule"/>
</dbReference>